<dbReference type="PATRIC" id="fig|294.125.peg.5856"/>
<dbReference type="EMBL" id="JXCQ01000136">
    <property type="protein sequence ID" value="KIR14079.1"/>
    <property type="molecule type" value="Genomic_DNA"/>
</dbReference>
<dbReference type="Proteomes" id="UP000032210">
    <property type="component" value="Unassembled WGS sequence"/>
</dbReference>
<sequence length="701" mass="74612">MGATVALFRRARAIRRQLQYAVFSGQLGGPVGQLAFTLAGVHPLALPGGIVGVLDGQGGQWGGLPGLGRAVQADQLFNHQLHRPAIGNDVVLGKYQYMVIVRQAQQPDPQQRAALQVEQLSAFVLYKGFERGVVRRAVQRFDHEGQLCLCGDDLPGLFVVHHKGGAQGFMAGDELVEGLLQRRDIQRALETQGGRQVVGGAVRVQLPEEPLAFLGVGQGQRLIACDGRQGQLILTGAAVQAGDEIPKHAAFEQAAQGHVNIQGVAYPGDDPGRQQRVATQSEKVVREPHLLKAQHALPDPGDLNFQRRSRCHISFLQQARIRFRQSLAIQFAVGAQGQLIEEDQLRRHHVVGQVFAQALLDLAAQFIGFAGFGRYGIGDQLAVGSDHHGFAHAVQFHQAGFDFPQLDTQAADFHLVVDAPPVFDHAVGAITGQVAGAVQALAVAERAGHEALGGQGGTAVVATSQASAAQVQLADHPRRHRLQLGVEDVGAEVGDRLADGHAGFAFFAAGPVGHVDGGFGGAVEVEQPGVRQLGEDLLLRVHGQGFAAAQDAGEAGAAGDVFIEQKHLQHRRHEVQGADLVALDQVYQGGGVAVVARAGNSQACTGHQRPKELPHRHVEAERGFLQHRIGVGQCVRLLHPAQAVGQGRVPVAGAFWLAGGAGGIDDIGEVFAVNGNLRIDLGIGAHIQVVQRQHRQCRRNW</sequence>
<protein>
    <submittedName>
        <fullName evidence="1">Uncharacterized protein</fullName>
    </submittedName>
</protein>
<comment type="caution">
    <text evidence="1">The sequence shown here is derived from an EMBL/GenBank/DDBJ whole genome shotgun (WGS) entry which is preliminary data.</text>
</comment>
<dbReference type="AntiFam" id="ANF00178">
    <property type="entry name" value="Shadow ORF (opposite dhbF)"/>
</dbReference>
<reference evidence="1 2" key="1">
    <citation type="submission" date="2015-01" db="EMBL/GenBank/DDBJ databases">
        <title>Genome sequence of the beneficial rhizobacterium Pseudomonas fluorescens 2-79.</title>
        <authorList>
            <person name="Thuermer A."/>
            <person name="Daniel R."/>
        </authorList>
    </citation>
    <scope>NUCLEOTIDE SEQUENCE [LARGE SCALE GENOMIC DNA]</scope>
    <source>
        <strain evidence="1 2">2-79</strain>
    </source>
</reference>
<dbReference type="AlphaFoldDB" id="A0A0D0SV08"/>
<evidence type="ECO:0000313" key="2">
    <source>
        <dbReference type="Proteomes" id="UP000032210"/>
    </source>
</evidence>
<name>A0A0D0SV08_PSEFL</name>
<accession>A0A0D0SV08</accession>
<proteinExistence type="predicted"/>
<organism evidence="1 2">
    <name type="scientific">Pseudomonas fluorescens</name>
    <dbReference type="NCBI Taxonomy" id="294"/>
    <lineage>
        <taxon>Bacteria</taxon>
        <taxon>Pseudomonadati</taxon>
        <taxon>Pseudomonadota</taxon>
        <taxon>Gammaproteobacteria</taxon>
        <taxon>Pseudomonadales</taxon>
        <taxon>Pseudomonadaceae</taxon>
        <taxon>Pseudomonas</taxon>
    </lineage>
</organism>
<dbReference type="AntiFam" id="ANF00174">
    <property type="entry name" value="Shadow ORF (irp2)"/>
</dbReference>
<evidence type="ECO:0000313" key="1">
    <source>
        <dbReference type="EMBL" id="KIR14079.1"/>
    </source>
</evidence>
<gene>
    <name evidence="1" type="ORF">PFLU3_56920</name>
</gene>